<evidence type="ECO:0000256" key="1">
    <source>
        <dbReference type="ARBA" id="ARBA00000085"/>
    </source>
</evidence>
<evidence type="ECO:0000256" key="5">
    <source>
        <dbReference type="ARBA" id="ARBA00022741"/>
    </source>
</evidence>
<dbReference type="InterPro" id="IPR004358">
    <property type="entry name" value="Sig_transdc_His_kin-like_C"/>
</dbReference>
<name>A0A2G1W346_9BACT</name>
<keyword evidence="5" id="KW-0547">Nucleotide-binding</keyword>
<dbReference type="PANTHER" id="PTHR42878:SF7">
    <property type="entry name" value="SENSOR HISTIDINE KINASE GLRK"/>
    <property type="match status" value="1"/>
</dbReference>
<dbReference type="InterPro" id="IPR036097">
    <property type="entry name" value="HisK_dim/P_sf"/>
</dbReference>
<evidence type="ECO:0000256" key="4">
    <source>
        <dbReference type="ARBA" id="ARBA00022679"/>
    </source>
</evidence>
<evidence type="ECO:0000259" key="10">
    <source>
        <dbReference type="PROSITE" id="PS50109"/>
    </source>
</evidence>
<dbReference type="InterPro" id="IPR036890">
    <property type="entry name" value="HATPase_C_sf"/>
</dbReference>
<dbReference type="GO" id="GO:0030295">
    <property type="term" value="F:protein kinase activator activity"/>
    <property type="evidence" value="ECO:0007669"/>
    <property type="project" value="TreeGrafter"/>
</dbReference>
<dbReference type="SMART" id="SM00388">
    <property type="entry name" value="HisKA"/>
    <property type="match status" value="1"/>
</dbReference>
<dbReference type="InterPro" id="IPR003661">
    <property type="entry name" value="HisK_dim/P_dom"/>
</dbReference>
<keyword evidence="7" id="KW-0067">ATP-binding</keyword>
<dbReference type="Proteomes" id="UP000225740">
    <property type="component" value="Unassembled WGS sequence"/>
</dbReference>
<dbReference type="OrthoDB" id="276172at2"/>
<dbReference type="Pfam" id="PF00512">
    <property type="entry name" value="HisKA"/>
    <property type="match status" value="1"/>
</dbReference>
<evidence type="ECO:0000256" key="8">
    <source>
        <dbReference type="ARBA" id="ARBA00023012"/>
    </source>
</evidence>
<evidence type="ECO:0000256" key="2">
    <source>
        <dbReference type="ARBA" id="ARBA00012438"/>
    </source>
</evidence>
<evidence type="ECO:0000256" key="3">
    <source>
        <dbReference type="ARBA" id="ARBA00022553"/>
    </source>
</evidence>
<evidence type="ECO:0000256" key="7">
    <source>
        <dbReference type="ARBA" id="ARBA00022840"/>
    </source>
</evidence>
<dbReference type="CDD" id="cd00082">
    <property type="entry name" value="HisKA"/>
    <property type="match status" value="1"/>
</dbReference>
<comment type="catalytic activity">
    <reaction evidence="1">
        <text>ATP + protein L-histidine = ADP + protein N-phospho-L-histidine.</text>
        <dbReference type="EC" id="2.7.13.3"/>
    </reaction>
</comment>
<feature type="domain" description="Histidine kinase" evidence="10">
    <location>
        <begin position="46"/>
        <end position="263"/>
    </location>
</feature>
<evidence type="ECO:0000313" key="11">
    <source>
        <dbReference type="EMBL" id="PHQ33401.1"/>
    </source>
</evidence>
<evidence type="ECO:0000313" key="12">
    <source>
        <dbReference type="Proteomes" id="UP000225740"/>
    </source>
</evidence>
<organism evidence="11 12">
    <name type="scientific">Rhodopirellula bahusiensis</name>
    <dbReference type="NCBI Taxonomy" id="2014065"/>
    <lineage>
        <taxon>Bacteria</taxon>
        <taxon>Pseudomonadati</taxon>
        <taxon>Planctomycetota</taxon>
        <taxon>Planctomycetia</taxon>
        <taxon>Pirellulales</taxon>
        <taxon>Pirellulaceae</taxon>
        <taxon>Rhodopirellula</taxon>
    </lineage>
</organism>
<dbReference type="EC" id="2.7.13.3" evidence="2"/>
<keyword evidence="3" id="KW-0597">Phosphoprotein</keyword>
<feature type="region of interest" description="Disordered" evidence="9">
    <location>
        <begin position="276"/>
        <end position="299"/>
    </location>
</feature>
<dbReference type="GeneID" id="90610377"/>
<dbReference type="SUPFAM" id="SSF47384">
    <property type="entry name" value="Homodimeric domain of signal transducing histidine kinase"/>
    <property type="match status" value="1"/>
</dbReference>
<evidence type="ECO:0000256" key="9">
    <source>
        <dbReference type="SAM" id="MobiDB-lite"/>
    </source>
</evidence>
<keyword evidence="12" id="KW-1185">Reference proteome</keyword>
<dbReference type="PROSITE" id="PS50109">
    <property type="entry name" value="HIS_KIN"/>
    <property type="match status" value="1"/>
</dbReference>
<dbReference type="PRINTS" id="PR00344">
    <property type="entry name" value="BCTRLSENSOR"/>
</dbReference>
<dbReference type="GO" id="GO:0000155">
    <property type="term" value="F:phosphorelay sensor kinase activity"/>
    <property type="evidence" value="ECO:0007669"/>
    <property type="project" value="InterPro"/>
</dbReference>
<feature type="region of interest" description="Disordered" evidence="9">
    <location>
        <begin position="1"/>
        <end position="20"/>
    </location>
</feature>
<dbReference type="EMBL" id="NIZW01000017">
    <property type="protein sequence ID" value="PHQ33401.1"/>
    <property type="molecule type" value="Genomic_DNA"/>
</dbReference>
<dbReference type="GO" id="GO:0005524">
    <property type="term" value="F:ATP binding"/>
    <property type="evidence" value="ECO:0007669"/>
    <property type="project" value="UniProtKB-KW"/>
</dbReference>
<dbReference type="InterPro" id="IPR005467">
    <property type="entry name" value="His_kinase_dom"/>
</dbReference>
<dbReference type="Gene3D" id="1.10.287.130">
    <property type="match status" value="1"/>
</dbReference>
<dbReference type="RefSeq" id="WP_099262512.1">
    <property type="nucleotide sequence ID" value="NZ_NIZW01000017.1"/>
</dbReference>
<protein>
    <recommendedName>
        <fullName evidence="2">histidine kinase</fullName>
        <ecNumber evidence="2">2.7.13.3</ecNumber>
    </recommendedName>
</protein>
<dbReference type="GO" id="GO:0007234">
    <property type="term" value="P:osmosensory signaling via phosphorelay pathway"/>
    <property type="evidence" value="ECO:0007669"/>
    <property type="project" value="TreeGrafter"/>
</dbReference>
<dbReference type="SMART" id="SM00387">
    <property type="entry name" value="HATPase_c"/>
    <property type="match status" value="1"/>
</dbReference>
<evidence type="ECO:0000256" key="6">
    <source>
        <dbReference type="ARBA" id="ARBA00022777"/>
    </source>
</evidence>
<dbReference type="AlphaFoldDB" id="A0A2G1W346"/>
<sequence length="497" mass="55365">MFSPSKNSSAKKQQARAHRRALRNIASHHNETAPDPLGAAVRLLNETAHDLKSPLAGIAATMEVIRDGSLGDVTASQAEFLQAAMTQCQYIDSLIDELSRAERLRSGLPRVRRVSTKRTAIREAVDLATRSLLSNKQIELHWDGIEPNSPDVLVDSTILSRLMTNLIINAERASKPGSPILIRVEDDLNRGVAVWSVIDRGRGISPQRLQLLSGTQKIASDLGGEGLGLMISRQMASLHYSKLTLRSRVGSGTDAVFETPLATPAGIAATFARFRSEKRGSRSRPQTIQQWKSDESNTSERELLGGNRVRIEHTTNKSSWHEIELQSEDIRPVRADRLALGRVTADVECTMEMADRFDEILQYNLSPFELAYRTSRRSWVCALDADHHSMPTRMQQIEIISRRATPAMQLKWSEPSIVPVQERSLQCLLVDAMTTRTLAEAPGIIPDVDSVRLGTPEISFSPVPSARLDEELRRMNLRMKSQTERLQQQAAALRPRV</sequence>
<dbReference type="PANTHER" id="PTHR42878">
    <property type="entry name" value="TWO-COMPONENT HISTIDINE KINASE"/>
    <property type="match status" value="1"/>
</dbReference>
<dbReference type="InterPro" id="IPR003594">
    <property type="entry name" value="HATPase_dom"/>
</dbReference>
<dbReference type="Pfam" id="PF02518">
    <property type="entry name" value="HATPase_c"/>
    <property type="match status" value="1"/>
</dbReference>
<gene>
    <name evidence="11" type="ORF">CEE69_20470</name>
</gene>
<dbReference type="InterPro" id="IPR050351">
    <property type="entry name" value="BphY/WalK/GraS-like"/>
</dbReference>
<proteinExistence type="predicted"/>
<accession>A0A2G1W346</accession>
<dbReference type="GO" id="GO:0000156">
    <property type="term" value="F:phosphorelay response regulator activity"/>
    <property type="evidence" value="ECO:0007669"/>
    <property type="project" value="TreeGrafter"/>
</dbReference>
<keyword evidence="6 11" id="KW-0418">Kinase</keyword>
<comment type="caution">
    <text evidence="11">The sequence shown here is derived from an EMBL/GenBank/DDBJ whole genome shotgun (WGS) entry which is preliminary data.</text>
</comment>
<keyword evidence="8" id="KW-0902">Two-component regulatory system</keyword>
<dbReference type="Gene3D" id="3.30.565.10">
    <property type="entry name" value="Histidine kinase-like ATPase, C-terminal domain"/>
    <property type="match status" value="1"/>
</dbReference>
<dbReference type="SUPFAM" id="SSF55874">
    <property type="entry name" value="ATPase domain of HSP90 chaperone/DNA topoisomerase II/histidine kinase"/>
    <property type="match status" value="1"/>
</dbReference>
<keyword evidence="4" id="KW-0808">Transferase</keyword>
<reference evidence="11 12" key="1">
    <citation type="submission" date="2017-06" db="EMBL/GenBank/DDBJ databases">
        <title>Description of Rhodopirellula bahusiensis sp. nov.</title>
        <authorList>
            <person name="Kizina J."/>
            <person name="Harder J."/>
        </authorList>
    </citation>
    <scope>NUCLEOTIDE SEQUENCE [LARGE SCALE GENOMIC DNA]</scope>
    <source>
        <strain evidence="11 12">SWK21</strain>
    </source>
</reference>